<sequence length="323" mass="36142">MANRIQYGLQAVAQEWEILSRFLRHWNLRDYYNFRHTNRHILHVTRSLPQRLPPIAPAALHNPRRAASLPSATASNNPQQASNASQRRTSLPSHSNAQAPAVPHPNLQPIHPLPNNLQPIAPPRHNGRPTGPLPEQIPLTIPPSLKKYLGRGCDDFIGPYNGRAVPLGPCPNSTPFGYASPCQGTNPTTHALPPPETHLVCSTCHRQNSTNRGAQIRISLMHRRALLCKKCSKRLNARFNQDRRAPRNSCTCRNNILGRWHCYGCMDEAEARILGRGLTESNRLLRTHIVKDKRTKRKSLVEKRVKGAAPGSALNRATRRSHA</sequence>
<reference evidence="2" key="1">
    <citation type="submission" date="2021-03" db="EMBL/GenBank/DDBJ databases">
        <authorList>
            <person name="Tagirdzhanova G."/>
        </authorList>
    </citation>
    <scope>NUCLEOTIDE SEQUENCE</scope>
</reference>
<evidence type="ECO:0000313" key="2">
    <source>
        <dbReference type="EMBL" id="CAF9918363.1"/>
    </source>
</evidence>
<comment type="caution">
    <text evidence="2">The sequence shown here is derived from an EMBL/GenBank/DDBJ whole genome shotgun (WGS) entry which is preliminary data.</text>
</comment>
<name>A0A8H3F634_9LECA</name>
<evidence type="ECO:0000256" key="1">
    <source>
        <dbReference type="SAM" id="MobiDB-lite"/>
    </source>
</evidence>
<feature type="region of interest" description="Disordered" evidence="1">
    <location>
        <begin position="64"/>
        <end position="137"/>
    </location>
</feature>
<dbReference type="EMBL" id="CAJPDT010000020">
    <property type="protein sequence ID" value="CAF9918363.1"/>
    <property type="molecule type" value="Genomic_DNA"/>
</dbReference>
<feature type="compositionally biased region" description="Polar residues" evidence="1">
    <location>
        <begin position="70"/>
        <end position="98"/>
    </location>
</feature>
<accession>A0A8H3F634</accession>
<dbReference type="AlphaFoldDB" id="A0A8H3F634"/>
<protein>
    <submittedName>
        <fullName evidence="2">Uncharacterized protein</fullName>
    </submittedName>
</protein>
<proteinExistence type="predicted"/>
<feature type="region of interest" description="Disordered" evidence="1">
    <location>
        <begin position="303"/>
        <end position="323"/>
    </location>
</feature>
<evidence type="ECO:0000313" key="3">
    <source>
        <dbReference type="Proteomes" id="UP000664534"/>
    </source>
</evidence>
<gene>
    <name evidence="2" type="ORF">IMSHALPRED_004288</name>
</gene>
<organism evidence="2 3">
    <name type="scientific">Imshaugia aleurites</name>
    <dbReference type="NCBI Taxonomy" id="172621"/>
    <lineage>
        <taxon>Eukaryota</taxon>
        <taxon>Fungi</taxon>
        <taxon>Dikarya</taxon>
        <taxon>Ascomycota</taxon>
        <taxon>Pezizomycotina</taxon>
        <taxon>Lecanoromycetes</taxon>
        <taxon>OSLEUM clade</taxon>
        <taxon>Lecanoromycetidae</taxon>
        <taxon>Lecanorales</taxon>
        <taxon>Lecanorineae</taxon>
        <taxon>Parmeliaceae</taxon>
        <taxon>Imshaugia</taxon>
    </lineage>
</organism>
<keyword evidence="3" id="KW-1185">Reference proteome</keyword>
<dbReference type="Proteomes" id="UP000664534">
    <property type="component" value="Unassembled WGS sequence"/>
</dbReference>